<accession>A0ABY7DA99</accession>
<dbReference type="SUPFAM" id="SSF52821">
    <property type="entry name" value="Rhodanese/Cell cycle control phosphatase"/>
    <property type="match status" value="1"/>
</dbReference>
<keyword evidence="9" id="KW-1185">Reference proteome</keyword>
<dbReference type="PANTHER" id="PTHR10828">
    <property type="entry name" value="M-PHASE INDUCER PHOSPHATASE DUAL SPECIFICITY PHOSPHATASE CDC25"/>
    <property type="match status" value="1"/>
</dbReference>
<evidence type="ECO:0000259" key="7">
    <source>
        <dbReference type="PROSITE" id="PS50206"/>
    </source>
</evidence>
<sequence length="319" mass="35607">MLRLRLFDDVISGFGDDCKVGPAELEAVLTPGGKGNNAFSMADDHGQDTPLSIEISVKPMIRRSGAFDVRRGLFSGKRSADVDLTASPIHAVKKAKDVTGITPKSNERLTNGIISAVETLDIGNDMIADGSSKYSLPTISGKHSDLTAISPEVMADVIRGCFSDVIGDVTIVDCRYPYEFEGGHIRGAVNLYTKDEVNSLLQKPVADGKRHVLIFHCEFSSERGPKMYRFLRAQDRMLNSDRYPRLNFPEVYLLHGGYKAFFNKYQDLCDPISYTPMLHENHAADLRHFRVKSKSWTGEDGNQKTSRRHRSRLCRHLSL</sequence>
<keyword evidence="3 6" id="KW-0378">Hydrolase</keyword>
<reference evidence="8" key="1">
    <citation type="submission" date="2022-11" db="EMBL/GenBank/DDBJ databases">
        <title>Centuries of genome instability and evolution in soft-shell clam transmissible cancer (bioRxiv).</title>
        <authorList>
            <person name="Hart S.F.M."/>
            <person name="Yonemitsu M.A."/>
            <person name="Giersch R.M."/>
            <person name="Beal B.F."/>
            <person name="Arriagada G."/>
            <person name="Davis B.W."/>
            <person name="Ostrander E.A."/>
            <person name="Goff S.P."/>
            <person name="Metzger M.J."/>
        </authorList>
    </citation>
    <scope>NUCLEOTIDE SEQUENCE</scope>
    <source>
        <strain evidence="8">MELC-2E11</strain>
        <tissue evidence="8">Siphon/mantle</tissue>
    </source>
</reference>
<comment type="function">
    <text evidence="6">Tyrosine protein phosphatase which functions as a dosage-dependent inducer of mitotic progression.</text>
</comment>
<name>A0ABY7DA99_MYAAR</name>
<dbReference type="InterPro" id="IPR000751">
    <property type="entry name" value="MPI_Phosphatase"/>
</dbReference>
<dbReference type="EC" id="3.1.3.48" evidence="6"/>
<dbReference type="EMBL" id="CP111012">
    <property type="protein sequence ID" value="WAQ94239.1"/>
    <property type="molecule type" value="Genomic_DNA"/>
</dbReference>
<dbReference type="Pfam" id="PF00581">
    <property type="entry name" value="Rhodanese"/>
    <property type="match status" value="1"/>
</dbReference>
<protein>
    <recommendedName>
        <fullName evidence="6">M-phase inducer phosphatase</fullName>
        <ecNumber evidence="6">3.1.3.48</ecNumber>
    </recommendedName>
</protein>
<dbReference type="InterPro" id="IPR036873">
    <property type="entry name" value="Rhodanese-like_dom_sf"/>
</dbReference>
<organism evidence="8 9">
    <name type="scientific">Mya arenaria</name>
    <name type="common">Soft-shell clam</name>
    <dbReference type="NCBI Taxonomy" id="6604"/>
    <lineage>
        <taxon>Eukaryota</taxon>
        <taxon>Metazoa</taxon>
        <taxon>Spiralia</taxon>
        <taxon>Lophotrochozoa</taxon>
        <taxon>Mollusca</taxon>
        <taxon>Bivalvia</taxon>
        <taxon>Autobranchia</taxon>
        <taxon>Heteroconchia</taxon>
        <taxon>Euheterodonta</taxon>
        <taxon>Imparidentia</taxon>
        <taxon>Neoheterodontei</taxon>
        <taxon>Myida</taxon>
        <taxon>Myoidea</taxon>
        <taxon>Myidae</taxon>
        <taxon>Mya</taxon>
    </lineage>
</organism>
<feature type="domain" description="Rhodanese" evidence="7">
    <location>
        <begin position="165"/>
        <end position="270"/>
    </location>
</feature>
<dbReference type="InterPro" id="IPR001763">
    <property type="entry name" value="Rhodanese-like_dom"/>
</dbReference>
<keyword evidence="6" id="KW-0498">Mitosis</keyword>
<dbReference type="SMART" id="SM00450">
    <property type="entry name" value="RHOD"/>
    <property type="match status" value="1"/>
</dbReference>
<evidence type="ECO:0000256" key="1">
    <source>
        <dbReference type="ARBA" id="ARBA00011065"/>
    </source>
</evidence>
<evidence type="ECO:0000256" key="6">
    <source>
        <dbReference type="RuleBase" id="RU368028"/>
    </source>
</evidence>
<keyword evidence="4 6" id="KW-0904">Protein phosphatase</keyword>
<dbReference type="Gene3D" id="3.40.250.10">
    <property type="entry name" value="Rhodanese-like domain"/>
    <property type="match status" value="1"/>
</dbReference>
<proteinExistence type="inferred from homology"/>
<evidence type="ECO:0000313" key="8">
    <source>
        <dbReference type="EMBL" id="WAQ94239.1"/>
    </source>
</evidence>
<dbReference type="PANTHER" id="PTHR10828:SF76">
    <property type="entry name" value="M-PHASE INDUCER PHOSPHATASE"/>
    <property type="match status" value="1"/>
</dbReference>
<dbReference type="PROSITE" id="PS50206">
    <property type="entry name" value="RHODANESE_3"/>
    <property type="match status" value="1"/>
</dbReference>
<evidence type="ECO:0000256" key="3">
    <source>
        <dbReference type="ARBA" id="ARBA00022801"/>
    </source>
</evidence>
<evidence type="ECO:0000256" key="5">
    <source>
        <dbReference type="ARBA" id="ARBA00023306"/>
    </source>
</evidence>
<gene>
    <name evidence="8" type="ORF">MAR_006710</name>
</gene>
<evidence type="ECO:0000256" key="4">
    <source>
        <dbReference type="ARBA" id="ARBA00022912"/>
    </source>
</evidence>
<dbReference type="Proteomes" id="UP001164746">
    <property type="component" value="Chromosome 1"/>
</dbReference>
<dbReference type="CDD" id="cd01530">
    <property type="entry name" value="Cdc25"/>
    <property type="match status" value="1"/>
</dbReference>
<evidence type="ECO:0000256" key="2">
    <source>
        <dbReference type="ARBA" id="ARBA00022618"/>
    </source>
</evidence>
<evidence type="ECO:0000313" key="9">
    <source>
        <dbReference type="Proteomes" id="UP001164746"/>
    </source>
</evidence>
<comment type="similarity">
    <text evidence="1 6">Belongs to the MPI phosphatase family.</text>
</comment>
<dbReference type="PRINTS" id="PR00716">
    <property type="entry name" value="MPIPHPHTASE"/>
</dbReference>
<keyword evidence="5 6" id="KW-0131">Cell cycle</keyword>
<comment type="catalytic activity">
    <reaction evidence="6">
        <text>O-phospho-L-tyrosyl-[protein] + H2O = L-tyrosyl-[protein] + phosphate</text>
        <dbReference type="Rhea" id="RHEA:10684"/>
        <dbReference type="Rhea" id="RHEA-COMP:10136"/>
        <dbReference type="Rhea" id="RHEA-COMP:20101"/>
        <dbReference type="ChEBI" id="CHEBI:15377"/>
        <dbReference type="ChEBI" id="CHEBI:43474"/>
        <dbReference type="ChEBI" id="CHEBI:46858"/>
        <dbReference type="ChEBI" id="CHEBI:61978"/>
        <dbReference type="EC" id="3.1.3.48"/>
    </reaction>
</comment>
<keyword evidence="2 6" id="KW-0132">Cell division</keyword>